<proteinExistence type="predicted"/>
<name>A0A7C5M259_UNCW3</name>
<dbReference type="Gene3D" id="3.40.50.300">
    <property type="entry name" value="P-loop containing nucleotide triphosphate hydrolases"/>
    <property type="match status" value="1"/>
</dbReference>
<dbReference type="Proteomes" id="UP000886014">
    <property type="component" value="Unassembled WGS sequence"/>
</dbReference>
<protein>
    <submittedName>
        <fullName evidence="2">Cobyrinic acid a,c-diamide synthase</fullName>
    </submittedName>
</protein>
<dbReference type="AlphaFoldDB" id="A0A7C5M259"/>
<accession>A0A7C5M259</accession>
<gene>
    <name evidence="2" type="ORF">ENL41_02475</name>
</gene>
<dbReference type="EMBL" id="DRTV01000174">
    <property type="protein sequence ID" value="HHF58271.1"/>
    <property type="molecule type" value="Genomic_DNA"/>
</dbReference>
<sequence>MAKTAIYIASTGKNVGKTSLSIGLIGYLREQGYKVAFMKPMGQRYKTIDGKKISEDVLLISQTFNLDFDLSLMSPFIVERGIT</sequence>
<comment type="caution">
    <text evidence="2">The sequence shown here is derived from an EMBL/GenBank/DDBJ whole genome shotgun (WGS) entry which is preliminary data.</text>
</comment>
<dbReference type="PANTHER" id="PTHR21343">
    <property type="entry name" value="DETHIOBIOTIN SYNTHETASE"/>
    <property type="match status" value="1"/>
</dbReference>
<dbReference type="Pfam" id="PF13500">
    <property type="entry name" value="AAA_26"/>
    <property type="match status" value="1"/>
</dbReference>
<feature type="non-terminal residue" evidence="2">
    <location>
        <position position="83"/>
    </location>
</feature>
<evidence type="ECO:0000256" key="1">
    <source>
        <dbReference type="ARBA" id="ARBA00022962"/>
    </source>
</evidence>
<keyword evidence="1" id="KW-0315">Glutamine amidotransferase</keyword>
<dbReference type="PANTHER" id="PTHR21343:SF8">
    <property type="entry name" value="DRTGG DOMAIN-CONTAINING PROTEIN"/>
    <property type="match status" value="1"/>
</dbReference>
<dbReference type="CDD" id="cd03109">
    <property type="entry name" value="DTBS"/>
    <property type="match status" value="1"/>
</dbReference>
<dbReference type="SUPFAM" id="SSF52540">
    <property type="entry name" value="P-loop containing nucleoside triphosphate hydrolases"/>
    <property type="match status" value="1"/>
</dbReference>
<evidence type="ECO:0000313" key="2">
    <source>
        <dbReference type="EMBL" id="HHF58271.1"/>
    </source>
</evidence>
<reference evidence="2" key="1">
    <citation type="journal article" date="2020" name="mSystems">
        <title>Genome- and Community-Level Interaction Insights into Carbon Utilization and Element Cycling Functions of Hydrothermarchaeota in Hydrothermal Sediment.</title>
        <authorList>
            <person name="Zhou Z."/>
            <person name="Liu Y."/>
            <person name="Xu W."/>
            <person name="Pan J."/>
            <person name="Luo Z.H."/>
            <person name="Li M."/>
        </authorList>
    </citation>
    <scope>NUCLEOTIDE SEQUENCE [LARGE SCALE GENOMIC DNA]</scope>
    <source>
        <strain evidence="2">HyVt-94</strain>
    </source>
</reference>
<organism evidence="2">
    <name type="scientific">candidate division WOR-3 bacterium</name>
    <dbReference type="NCBI Taxonomy" id="2052148"/>
    <lineage>
        <taxon>Bacteria</taxon>
        <taxon>Bacteria division WOR-3</taxon>
    </lineage>
</organism>
<dbReference type="InterPro" id="IPR027417">
    <property type="entry name" value="P-loop_NTPase"/>
</dbReference>